<protein>
    <submittedName>
        <fullName evidence="5">Multidrug MFS transporter</fullName>
    </submittedName>
</protein>
<organism evidence="5">
    <name type="scientific">Rhizobium leguminosarum bv. trifolii</name>
    <dbReference type="NCBI Taxonomy" id="386"/>
    <lineage>
        <taxon>Bacteria</taxon>
        <taxon>Pseudomonadati</taxon>
        <taxon>Pseudomonadota</taxon>
        <taxon>Alphaproteobacteria</taxon>
        <taxon>Hyphomicrobiales</taxon>
        <taxon>Rhizobiaceae</taxon>
        <taxon>Rhizobium/Agrobacterium group</taxon>
        <taxon>Rhizobium</taxon>
    </lineage>
</organism>
<accession>A0A1C9I595</accession>
<dbReference type="SUPFAM" id="SSF53474">
    <property type="entry name" value="alpha/beta-Hydrolases"/>
    <property type="match status" value="1"/>
</dbReference>
<evidence type="ECO:0000256" key="2">
    <source>
        <dbReference type="ARBA" id="ARBA00022797"/>
    </source>
</evidence>
<proteinExistence type="inferred from homology"/>
<reference evidence="5" key="1">
    <citation type="journal article" date="2015" name="BMC Genomics">
        <title>Transcriptome profiling of a Rhizobium leguminosarum bv. trifolii rosR mutant reveals the role of the transcriptional regulator RosR in motility, synthesis of cell-surface components, and other cellular processes.</title>
        <authorList>
            <person name="Rachwal K."/>
            <person name="Matczynska E."/>
            <person name="Janczarek M."/>
        </authorList>
    </citation>
    <scope>NUCLEOTIDE SEQUENCE</scope>
    <source>
        <strain evidence="5">Rt24.2</strain>
    </source>
</reference>
<dbReference type="EMBL" id="KX491626">
    <property type="protein sequence ID" value="AOO93990.1"/>
    <property type="molecule type" value="Genomic_DNA"/>
</dbReference>
<dbReference type="InterPro" id="IPR000639">
    <property type="entry name" value="Epox_hydrolase-like"/>
</dbReference>
<dbReference type="RefSeq" id="WP_028733140.1">
    <property type="nucleotide sequence ID" value="NZ_MAMO01000169.1"/>
</dbReference>
<evidence type="ECO:0000313" key="5">
    <source>
        <dbReference type="EMBL" id="AOO93990.1"/>
    </source>
</evidence>
<dbReference type="InterPro" id="IPR010497">
    <property type="entry name" value="Epoxide_hydro_N"/>
</dbReference>
<comment type="similarity">
    <text evidence="1">Belongs to the peptidase S33 family.</text>
</comment>
<dbReference type="InterPro" id="IPR029058">
    <property type="entry name" value="AB_hydrolase_fold"/>
</dbReference>
<dbReference type="PANTHER" id="PTHR21661">
    <property type="entry name" value="EPOXIDE HYDROLASE 1-RELATED"/>
    <property type="match status" value="1"/>
</dbReference>
<evidence type="ECO:0000259" key="4">
    <source>
        <dbReference type="Pfam" id="PF06441"/>
    </source>
</evidence>
<name>A0A1C9I595_RHILT</name>
<dbReference type="GO" id="GO:0097176">
    <property type="term" value="P:epoxide metabolic process"/>
    <property type="evidence" value="ECO:0007669"/>
    <property type="project" value="TreeGrafter"/>
</dbReference>
<dbReference type="Pfam" id="PF06441">
    <property type="entry name" value="EHN"/>
    <property type="match status" value="1"/>
</dbReference>
<dbReference type="PRINTS" id="PR00412">
    <property type="entry name" value="EPOXHYDRLASE"/>
</dbReference>
<keyword evidence="2" id="KW-0058">Aromatic hydrocarbons catabolism</keyword>
<keyword evidence="3" id="KW-0378">Hydrolase</keyword>
<dbReference type="PANTHER" id="PTHR21661:SF35">
    <property type="entry name" value="EPOXIDE HYDROLASE"/>
    <property type="match status" value="1"/>
</dbReference>
<evidence type="ECO:0000256" key="1">
    <source>
        <dbReference type="ARBA" id="ARBA00010088"/>
    </source>
</evidence>
<feature type="domain" description="Epoxide hydrolase N-terminal" evidence="4">
    <location>
        <begin position="110"/>
        <end position="214"/>
    </location>
</feature>
<dbReference type="Gene3D" id="3.40.50.1820">
    <property type="entry name" value="alpha/beta hydrolase"/>
    <property type="match status" value="1"/>
</dbReference>
<dbReference type="GO" id="GO:0004301">
    <property type="term" value="F:epoxide hydrolase activity"/>
    <property type="evidence" value="ECO:0007669"/>
    <property type="project" value="TreeGrafter"/>
</dbReference>
<dbReference type="AlphaFoldDB" id="A0A1C9I595"/>
<dbReference type="GeneID" id="61424393"/>
<reference evidence="5" key="2">
    <citation type="journal article" date="2016" name="Front. Microbiol.">
        <title>The Regulatory Protein RosR Affects Rhizobium leguminosarum bv. trifolii Protein Profiles, Cell Surface Properties, and Symbiosis with Clover.</title>
        <authorList>
            <person name="Rachwal K."/>
            <person name="Boguszewska A."/>
            <person name="Kopcinska J."/>
            <person name="Karas M."/>
            <person name="Tchorzewski M."/>
            <person name="Janczarek M."/>
        </authorList>
    </citation>
    <scope>NUCLEOTIDE SEQUENCE</scope>
    <source>
        <strain evidence="5">Rt24.2</strain>
    </source>
</reference>
<sequence length="505" mass="54796">MELGYFATLVSDATAAFSHLMMRAAHKLNGPTYAHAILTMAELIEVLPKASASKDNAMTMLFKLLTSASSESLNRDRRRFLTTAAIGIAAAGATSLFPSYQASAAAGDAVRPFRVDTPEADLLDLRRRVLATRWPERETVDDQTQGIQLEKIKPLVDYWGTGYDWRKAEAKLNALPQFITEIDGLDIHFIHVHSKHPNALPVIITHGWPGSIFENLKIIGPLTDPTAHGGRAEDAFDVVIPSMPGYGFSGKPTGTGWGPDRIARAWAELMKRLAYSSYVAQGGDWGSPVSGAMGRLAPQGLLGIHINLPAVVPPEVAAVLAAGGPAPQRLSSEERAAFDALSAAAKMGNRSYATMMGTRPQTIGYAISDSPAGLAAWTLGHPGFTHWTYDSSDPEKSPDEVLDDITLYWLTNSAASSARIYWEYGGGRSPVLAAGEKTSKIALPVAITVFPGESYQAPETWARRAYRNLIYFHKVDKGGHFAAWEQPELFSAELRAAFRPLRRPI</sequence>
<evidence type="ECO:0000256" key="3">
    <source>
        <dbReference type="ARBA" id="ARBA00022801"/>
    </source>
</evidence>